<reference evidence="1 2" key="1">
    <citation type="journal article" date="2021" name="BMC Genomics">
        <title>Datura genome reveals duplications of psychoactive alkaloid biosynthetic genes and high mutation rate following tissue culture.</title>
        <authorList>
            <person name="Rajewski A."/>
            <person name="Carter-House D."/>
            <person name="Stajich J."/>
            <person name="Litt A."/>
        </authorList>
    </citation>
    <scope>NUCLEOTIDE SEQUENCE [LARGE SCALE GENOMIC DNA]</scope>
    <source>
        <strain evidence="1">AR-01</strain>
    </source>
</reference>
<name>A0ABS8WRL7_DATST</name>
<dbReference type="EMBL" id="JACEIK010008959">
    <property type="protein sequence ID" value="MCE3051814.1"/>
    <property type="molecule type" value="Genomic_DNA"/>
</dbReference>
<comment type="caution">
    <text evidence="1">The sequence shown here is derived from an EMBL/GenBank/DDBJ whole genome shotgun (WGS) entry which is preliminary data.</text>
</comment>
<accession>A0ABS8WRL7</accession>
<feature type="non-terminal residue" evidence="1">
    <location>
        <position position="79"/>
    </location>
</feature>
<dbReference type="Proteomes" id="UP000823775">
    <property type="component" value="Unassembled WGS sequence"/>
</dbReference>
<protein>
    <submittedName>
        <fullName evidence="1">Uncharacterized protein</fullName>
    </submittedName>
</protein>
<evidence type="ECO:0000313" key="1">
    <source>
        <dbReference type="EMBL" id="MCE3051814.1"/>
    </source>
</evidence>
<evidence type="ECO:0000313" key="2">
    <source>
        <dbReference type="Proteomes" id="UP000823775"/>
    </source>
</evidence>
<sequence length="79" mass="8519">MTFRDLSVGSGETPFQRHRWLQATVWIPCCIGGSQISTGDSSPCHWSTLSLLSLLSHIGESSAVCGFLLRLIGASLMLP</sequence>
<organism evidence="1 2">
    <name type="scientific">Datura stramonium</name>
    <name type="common">Jimsonweed</name>
    <name type="synonym">Common thornapple</name>
    <dbReference type="NCBI Taxonomy" id="4076"/>
    <lineage>
        <taxon>Eukaryota</taxon>
        <taxon>Viridiplantae</taxon>
        <taxon>Streptophyta</taxon>
        <taxon>Embryophyta</taxon>
        <taxon>Tracheophyta</taxon>
        <taxon>Spermatophyta</taxon>
        <taxon>Magnoliopsida</taxon>
        <taxon>eudicotyledons</taxon>
        <taxon>Gunneridae</taxon>
        <taxon>Pentapetalae</taxon>
        <taxon>asterids</taxon>
        <taxon>lamiids</taxon>
        <taxon>Solanales</taxon>
        <taxon>Solanaceae</taxon>
        <taxon>Solanoideae</taxon>
        <taxon>Datureae</taxon>
        <taxon>Datura</taxon>
    </lineage>
</organism>
<proteinExistence type="predicted"/>
<keyword evidence="2" id="KW-1185">Reference proteome</keyword>
<gene>
    <name evidence="1" type="ORF">HAX54_050844</name>
</gene>